<dbReference type="InterPro" id="IPR023210">
    <property type="entry name" value="NADP_OxRdtase_dom"/>
</dbReference>
<sequence>MKTFTLPGTDIVAPNVVLGLMRIENKSDDEIRELTRTARDEGIDFFDHADIYGTGIHTCERRWAEAMQLSPSEREQVTIQTKAGIIKDGPYYDFSYQHLVSSVEGSLEALETDYIDILLLHRSDALVEPEEVARALDELHSSGKVRHFGVSNHTPGQIELLKKYVQQPLVANQLQLSIGHAALLAQGIAINVEGRQEAYNLDGGGIVDYCRLNDITIQAWSPMQTRVPDRHVFLGSEHHPQLNAMIDELAAKYDVEPEAIATGWITRHPAGMQVVLGTTTPARVSASAKGSEIPLTRPEWYGLMQKAGYLIP</sequence>
<dbReference type="Gene3D" id="3.20.20.100">
    <property type="entry name" value="NADP-dependent oxidoreductase domain"/>
    <property type="match status" value="1"/>
</dbReference>
<dbReference type="GO" id="GO:0016491">
    <property type="term" value="F:oxidoreductase activity"/>
    <property type="evidence" value="ECO:0007669"/>
    <property type="project" value="InterPro"/>
</dbReference>
<dbReference type="InterPro" id="IPR050523">
    <property type="entry name" value="AKR_Detox_Biosynth"/>
</dbReference>
<proteinExistence type="predicted"/>
<dbReference type="PRINTS" id="PR00069">
    <property type="entry name" value="ALDKETRDTASE"/>
</dbReference>
<accession>A0A553JWT4</accession>
<evidence type="ECO:0000313" key="3">
    <source>
        <dbReference type="Proteomes" id="UP000317638"/>
    </source>
</evidence>
<feature type="domain" description="NADP-dependent oxidoreductase" evidence="1">
    <location>
        <begin position="16"/>
        <end position="300"/>
    </location>
</feature>
<dbReference type="InterPro" id="IPR020471">
    <property type="entry name" value="AKR"/>
</dbReference>
<dbReference type="PANTHER" id="PTHR43364:SF1">
    <property type="entry name" value="OXIDOREDUCTASE YDHF"/>
    <property type="match status" value="1"/>
</dbReference>
<comment type="caution">
    <text evidence="2">The sequence shown here is derived from an EMBL/GenBank/DDBJ whole genome shotgun (WGS) entry which is preliminary data.</text>
</comment>
<dbReference type="RefSeq" id="WP_143939062.1">
    <property type="nucleotide sequence ID" value="NZ_VKKG01000006.1"/>
</dbReference>
<protein>
    <submittedName>
        <fullName evidence="2">Aldo/keto reductase family oxidoreductase</fullName>
    </submittedName>
</protein>
<dbReference type="GO" id="GO:0005829">
    <property type="term" value="C:cytosol"/>
    <property type="evidence" value="ECO:0007669"/>
    <property type="project" value="TreeGrafter"/>
</dbReference>
<organism evidence="2 3">
    <name type="scientific">Tessaracoccus rhinocerotis</name>
    <dbReference type="NCBI Taxonomy" id="1689449"/>
    <lineage>
        <taxon>Bacteria</taxon>
        <taxon>Bacillati</taxon>
        <taxon>Actinomycetota</taxon>
        <taxon>Actinomycetes</taxon>
        <taxon>Propionibacteriales</taxon>
        <taxon>Propionibacteriaceae</taxon>
        <taxon>Tessaracoccus</taxon>
    </lineage>
</organism>
<keyword evidence="3" id="KW-1185">Reference proteome</keyword>
<dbReference type="Proteomes" id="UP000317638">
    <property type="component" value="Unassembled WGS sequence"/>
</dbReference>
<dbReference type="PANTHER" id="PTHR43364">
    <property type="entry name" value="NADH-SPECIFIC METHYLGLYOXAL REDUCTASE-RELATED"/>
    <property type="match status" value="1"/>
</dbReference>
<dbReference type="AlphaFoldDB" id="A0A553JWT4"/>
<evidence type="ECO:0000259" key="1">
    <source>
        <dbReference type="Pfam" id="PF00248"/>
    </source>
</evidence>
<dbReference type="Pfam" id="PF00248">
    <property type="entry name" value="Aldo_ket_red"/>
    <property type="match status" value="1"/>
</dbReference>
<dbReference type="CDD" id="cd19092">
    <property type="entry name" value="AKR_BsYcsN_EcYdhF-like"/>
    <property type="match status" value="1"/>
</dbReference>
<name>A0A553JWT4_9ACTN</name>
<evidence type="ECO:0000313" key="2">
    <source>
        <dbReference type="EMBL" id="TRY16919.1"/>
    </source>
</evidence>
<dbReference type="InterPro" id="IPR036812">
    <property type="entry name" value="NAD(P)_OxRdtase_dom_sf"/>
</dbReference>
<dbReference type="EMBL" id="VKKG01000006">
    <property type="protein sequence ID" value="TRY16919.1"/>
    <property type="molecule type" value="Genomic_DNA"/>
</dbReference>
<gene>
    <name evidence="2" type="ORF">FOJ82_13710</name>
</gene>
<dbReference type="OrthoDB" id="3664926at2"/>
<reference evidence="2 3" key="1">
    <citation type="submission" date="2019-07" db="EMBL/GenBank/DDBJ databases">
        <authorList>
            <person name="Zhou L.-Y."/>
        </authorList>
    </citation>
    <scope>NUCLEOTIDE SEQUENCE [LARGE SCALE GENOMIC DNA]</scope>
    <source>
        <strain evidence="2 3">YIM 101269</strain>
    </source>
</reference>
<dbReference type="SUPFAM" id="SSF51430">
    <property type="entry name" value="NAD(P)-linked oxidoreductase"/>
    <property type="match status" value="1"/>
</dbReference>